<feature type="chain" id="PRO_5020309983" evidence="6">
    <location>
        <begin position="26"/>
        <end position="342"/>
    </location>
</feature>
<dbReference type="PANTHER" id="PTHR30532">
    <property type="entry name" value="IRON III DICITRATE-BINDING PERIPLASMIC PROTEIN"/>
    <property type="match status" value="1"/>
</dbReference>
<dbReference type="RefSeq" id="WP_134119595.1">
    <property type="nucleotide sequence ID" value="NZ_SODF01000001.1"/>
</dbReference>
<comment type="similarity">
    <text evidence="2">Belongs to the bacterial solute-binding protein 8 family.</text>
</comment>
<dbReference type="Proteomes" id="UP000295447">
    <property type="component" value="Unassembled WGS sequence"/>
</dbReference>
<feature type="compositionally biased region" description="Low complexity" evidence="5">
    <location>
        <begin position="35"/>
        <end position="55"/>
    </location>
</feature>
<dbReference type="CDD" id="cd01146">
    <property type="entry name" value="FhuD"/>
    <property type="match status" value="1"/>
</dbReference>
<reference evidence="8 9" key="1">
    <citation type="submission" date="2019-03" db="EMBL/GenBank/DDBJ databases">
        <title>Genomic Encyclopedia of Type Strains, Phase III (KMG-III): the genomes of soil and plant-associated and newly described type strains.</title>
        <authorList>
            <person name="Whitman W."/>
        </authorList>
    </citation>
    <scope>NUCLEOTIDE SEQUENCE [LARGE SCALE GENOMIC DNA]</scope>
    <source>
        <strain evidence="8 9">VKM Ac-2570</strain>
    </source>
</reference>
<dbReference type="SUPFAM" id="SSF53807">
    <property type="entry name" value="Helical backbone' metal receptor"/>
    <property type="match status" value="1"/>
</dbReference>
<dbReference type="InterPro" id="IPR002491">
    <property type="entry name" value="ABC_transptr_periplasmic_BD"/>
</dbReference>
<dbReference type="AlphaFoldDB" id="A0A4R8A1L9"/>
<evidence type="ECO:0000256" key="3">
    <source>
        <dbReference type="ARBA" id="ARBA00022448"/>
    </source>
</evidence>
<organism evidence="8 9">
    <name type="scientific">Kribbella kalugense</name>
    <dbReference type="NCBI Taxonomy" id="2512221"/>
    <lineage>
        <taxon>Bacteria</taxon>
        <taxon>Bacillati</taxon>
        <taxon>Actinomycetota</taxon>
        <taxon>Actinomycetes</taxon>
        <taxon>Propionibacteriales</taxon>
        <taxon>Kribbellaceae</taxon>
        <taxon>Kribbella</taxon>
    </lineage>
</organism>
<dbReference type="Pfam" id="PF01497">
    <property type="entry name" value="Peripla_BP_2"/>
    <property type="match status" value="1"/>
</dbReference>
<comment type="caution">
    <text evidence="8">The sequence shown here is derived from an EMBL/GenBank/DDBJ whole genome shotgun (WGS) entry which is preliminary data.</text>
</comment>
<evidence type="ECO:0000313" key="9">
    <source>
        <dbReference type="Proteomes" id="UP000295447"/>
    </source>
</evidence>
<feature type="domain" description="Fe/B12 periplasmic-binding" evidence="7">
    <location>
        <begin position="84"/>
        <end position="342"/>
    </location>
</feature>
<dbReference type="PROSITE" id="PS50983">
    <property type="entry name" value="FE_B12_PBP"/>
    <property type="match status" value="1"/>
</dbReference>
<keyword evidence="3" id="KW-0813">Transport</keyword>
<dbReference type="PANTHER" id="PTHR30532:SF29">
    <property type="entry name" value="FE(3+) DICITRATE-BINDING PERIPLASMIC PROTEIN"/>
    <property type="match status" value="1"/>
</dbReference>
<name>A0A4R8A1L9_9ACTN</name>
<keyword evidence="9" id="KW-1185">Reference proteome</keyword>
<dbReference type="NCBIfam" id="NF008501">
    <property type="entry name" value="PRK11411.1"/>
    <property type="match status" value="1"/>
</dbReference>
<evidence type="ECO:0000256" key="5">
    <source>
        <dbReference type="SAM" id="MobiDB-lite"/>
    </source>
</evidence>
<dbReference type="OrthoDB" id="9793175at2"/>
<sequence>MSYSATLVRRAAAVLALTVAAGALAACGNSASSTSPAAGAAPNADRAAAAPGVGPSVNLDECGKQTRTVKHDLGTTTITGNPTRVVALEYSFVDALVAVGMSPIGVADDNEPKRIIPALHEKVGPYKSVGLRATPNIQVITALKPDLIVADSGRHKAIYAQLSKIAPTIAYASLNGNYQQVLDSEMSTAIALNKCDQMKQRLTEHAKTMSDLKAEATPGESRKALFVRASEKGFTGFPPKAYTPGVLSAIGIGSALPDSGTDASVSLTLETLVSTKPDIMFIAPNDGPTLRDTWAKNQLWKQLPAVKNNATYDVDPNEWSRSRGLIASEVVAQEAVKLLYGK</sequence>
<feature type="region of interest" description="Disordered" evidence="5">
    <location>
        <begin position="35"/>
        <end position="56"/>
    </location>
</feature>
<dbReference type="Gene3D" id="3.40.50.1980">
    <property type="entry name" value="Nitrogenase molybdenum iron protein domain"/>
    <property type="match status" value="2"/>
</dbReference>
<feature type="signal peptide" evidence="6">
    <location>
        <begin position="1"/>
        <end position="25"/>
    </location>
</feature>
<evidence type="ECO:0000256" key="2">
    <source>
        <dbReference type="ARBA" id="ARBA00008814"/>
    </source>
</evidence>
<dbReference type="GO" id="GO:0030288">
    <property type="term" value="C:outer membrane-bounded periplasmic space"/>
    <property type="evidence" value="ECO:0007669"/>
    <property type="project" value="TreeGrafter"/>
</dbReference>
<evidence type="ECO:0000256" key="1">
    <source>
        <dbReference type="ARBA" id="ARBA00004196"/>
    </source>
</evidence>
<evidence type="ECO:0000259" key="7">
    <source>
        <dbReference type="PROSITE" id="PS50983"/>
    </source>
</evidence>
<proteinExistence type="inferred from homology"/>
<protein>
    <submittedName>
        <fullName evidence="8">Iron complex transport system substrate-binding protein</fullName>
    </submittedName>
</protein>
<dbReference type="EMBL" id="SODF01000001">
    <property type="protein sequence ID" value="TDW24417.1"/>
    <property type="molecule type" value="Genomic_DNA"/>
</dbReference>
<dbReference type="InterPro" id="IPR051313">
    <property type="entry name" value="Bact_iron-sidero_bind"/>
</dbReference>
<dbReference type="GO" id="GO:1901678">
    <property type="term" value="P:iron coordination entity transport"/>
    <property type="evidence" value="ECO:0007669"/>
    <property type="project" value="UniProtKB-ARBA"/>
</dbReference>
<comment type="subcellular location">
    <subcellularLocation>
        <location evidence="1">Cell envelope</location>
    </subcellularLocation>
</comment>
<evidence type="ECO:0000256" key="6">
    <source>
        <dbReference type="SAM" id="SignalP"/>
    </source>
</evidence>
<evidence type="ECO:0000256" key="4">
    <source>
        <dbReference type="ARBA" id="ARBA00022729"/>
    </source>
</evidence>
<accession>A0A4R8A1L9</accession>
<gene>
    <name evidence="8" type="ORF">EV650_3296</name>
</gene>
<evidence type="ECO:0000313" key="8">
    <source>
        <dbReference type="EMBL" id="TDW24417.1"/>
    </source>
</evidence>
<keyword evidence="4 6" id="KW-0732">Signal</keyword>